<dbReference type="InterPro" id="IPR000415">
    <property type="entry name" value="Nitroreductase-like"/>
</dbReference>
<accession>A0A1F7YIV8</accession>
<evidence type="ECO:0000313" key="3">
    <source>
        <dbReference type="Proteomes" id="UP000178851"/>
    </source>
</evidence>
<dbReference type="AlphaFoldDB" id="A0A1F7YIV8"/>
<organism evidence="2 3">
    <name type="scientific">Candidatus Woesebacteria bacterium RIFCSPHIGHO2_01_FULL_39_28</name>
    <dbReference type="NCBI Taxonomy" id="1802496"/>
    <lineage>
        <taxon>Bacteria</taxon>
        <taxon>Candidatus Woeseibacteriota</taxon>
    </lineage>
</organism>
<dbReference type="CDD" id="cd02142">
    <property type="entry name" value="McbC_SagB-like_oxidoreductase"/>
    <property type="match status" value="1"/>
</dbReference>
<protein>
    <recommendedName>
        <fullName evidence="1">Nitroreductase domain-containing protein</fullName>
    </recommendedName>
</protein>
<dbReference type="Gene3D" id="3.40.109.10">
    <property type="entry name" value="NADH Oxidase"/>
    <property type="match status" value="1"/>
</dbReference>
<evidence type="ECO:0000313" key="2">
    <source>
        <dbReference type="EMBL" id="OGM27213.1"/>
    </source>
</evidence>
<reference evidence="2 3" key="1">
    <citation type="journal article" date="2016" name="Nat. Commun.">
        <title>Thousands of microbial genomes shed light on interconnected biogeochemical processes in an aquifer system.</title>
        <authorList>
            <person name="Anantharaman K."/>
            <person name="Brown C.T."/>
            <person name="Hug L.A."/>
            <person name="Sharon I."/>
            <person name="Castelle C.J."/>
            <person name="Probst A.J."/>
            <person name="Thomas B.C."/>
            <person name="Singh A."/>
            <person name="Wilkins M.J."/>
            <person name="Karaoz U."/>
            <person name="Brodie E.L."/>
            <person name="Williams K.H."/>
            <person name="Hubbard S.S."/>
            <person name="Banfield J.F."/>
        </authorList>
    </citation>
    <scope>NUCLEOTIDE SEQUENCE [LARGE SCALE GENOMIC DNA]</scope>
</reference>
<dbReference type="PANTHER" id="PTHR43745:SF2">
    <property type="entry name" value="NITROREDUCTASE MJ1384-RELATED"/>
    <property type="match status" value="1"/>
</dbReference>
<evidence type="ECO:0000259" key="1">
    <source>
        <dbReference type="Pfam" id="PF00881"/>
    </source>
</evidence>
<dbReference type="NCBIfam" id="TIGR03605">
    <property type="entry name" value="antibiot_sagB"/>
    <property type="match status" value="1"/>
</dbReference>
<dbReference type="EMBL" id="MGGI01000006">
    <property type="protein sequence ID" value="OGM27213.1"/>
    <property type="molecule type" value="Genomic_DNA"/>
</dbReference>
<dbReference type="InterPro" id="IPR052544">
    <property type="entry name" value="Bacteriocin_Proc_Enz"/>
</dbReference>
<dbReference type="Proteomes" id="UP000178851">
    <property type="component" value="Unassembled WGS sequence"/>
</dbReference>
<dbReference type="PANTHER" id="PTHR43745">
    <property type="entry name" value="NITROREDUCTASE MJ1384-RELATED"/>
    <property type="match status" value="1"/>
</dbReference>
<comment type="caution">
    <text evidence="2">The sequence shown here is derived from an EMBL/GenBank/DDBJ whole genome shotgun (WGS) entry which is preliminary data.</text>
</comment>
<gene>
    <name evidence="2" type="ORF">A2627_01800</name>
</gene>
<dbReference type="Pfam" id="PF00881">
    <property type="entry name" value="Nitroreductase"/>
    <property type="match status" value="1"/>
</dbReference>
<dbReference type="InterPro" id="IPR020051">
    <property type="entry name" value="SagB-type_dehydrogenase"/>
</dbReference>
<feature type="domain" description="Nitroreductase" evidence="1">
    <location>
        <begin position="58"/>
        <end position="238"/>
    </location>
</feature>
<dbReference type="InterPro" id="IPR029479">
    <property type="entry name" value="Nitroreductase"/>
</dbReference>
<name>A0A1F7YIV8_9BACT</name>
<dbReference type="GO" id="GO:0016491">
    <property type="term" value="F:oxidoreductase activity"/>
    <property type="evidence" value="ECO:0007669"/>
    <property type="project" value="InterPro"/>
</dbReference>
<proteinExistence type="predicted"/>
<dbReference type="SUPFAM" id="SSF55469">
    <property type="entry name" value="FMN-dependent nitroreductase-like"/>
    <property type="match status" value="1"/>
</dbReference>
<sequence length="240" mass="26855">MNEHLFFKFFDIDRPNIPKDGSQWPESWKKIEYKSYPRLPQIKLPEPDLKGATLAGAILHRKSDRHFSSYSLSLTDLSTILFFGAGVTQRGQNVDTHRRAHPSGGARYPIETYVAVLNVNELKKGIYHYNVLNHSLEFLLDTDKETISKLSAYDFVKEAAATFIFTCLPERSAIKYGNFAYKLILIEAGHIAENMCLVSAALNLRASVVGNVHNIEIANGLLDTDGLGEIPFYLFAVGCG</sequence>